<dbReference type="AlphaFoldDB" id="A0A9Q1J4H9"/>
<dbReference type="OrthoDB" id="6155932at2759"/>
<name>A0A9Q1J4H9_SYNKA</name>
<feature type="region of interest" description="Disordered" evidence="1">
    <location>
        <begin position="1"/>
        <end position="42"/>
    </location>
</feature>
<proteinExistence type="predicted"/>
<dbReference type="Proteomes" id="UP001152622">
    <property type="component" value="Chromosome 3"/>
</dbReference>
<organism evidence="2 3">
    <name type="scientific">Synaphobranchus kaupii</name>
    <name type="common">Kaup's arrowtooth eel</name>
    <dbReference type="NCBI Taxonomy" id="118154"/>
    <lineage>
        <taxon>Eukaryota</taxon>
        <taxon>Metazoa</taxon>
        <taxon>Chordata</taxon>
        <taxon>Craniata</taxon>
        <taxon>Vertebrata</taxon>
        <taxon>Euteleostomi</taxon>
        <taxon>Actinopterygii</taxon>
        <taxon>Neopterygii</taxon>
        <taxon>Teleostei</taxon>
        <taxon>Anguilliformes</taxon>
        <taxon>Synaphobranchidae</taxon>
        <taxon>Synaphobranchus</taxon>
    </lineage>
</organism>
<sequence length="68" mass="7250">MGAGPGQESQQSSCYSSSGSSIAQIKQWPNSPGRQPAQSYYPAVPPPPTFTLQQILISNTVTFYSVTV</sequence>
<feature type="compositionally biased region" description="Polar residues" evidence="1">
    <location>
        <begin position="27"/>
        <end position="38"/>
    </location>
</feature>
<dbReference type="EMBL" id="JAINUF010000003">
    <property type="protein sequence ID" value="KAJ8368102.1"/>
    <property type="molecule type" value="Genomic_DNA"/>
</dbReference>
<accession>A0A9Q1J4H9</accession>
<evidence type="ECO:0000256" key="1">
    <source>
        <dbReference type="SAM" id="MobiDB-lite"/>
    </source>
</evidence>
<comment type="caution">
    <text evidence="2">The sequence shown here is derived from an EMBL/GenBank/DDBJ whole genome shotgun (WGS) entry which is preliminary data.</text>
</comment>
<protein>
    <submittedName>
        <fullName evidence="2">Uncharacterized protein</fullName>
    </submittedName>
</protein>
<feature type="compositionally biased region" description="Low complexity" evidence="1">
    <location>
        <begin position="7"/>
        <end position="24"/>
    </location>
</feature>
<evidence type="ECO:0000313" key="2">
    <source>
        <dbReference type="EMBL" id="KAJ8368102.1"/>
    </source>
</evidence>
<keyword evidence="3" id="KW-1185">Reference proteome</keyword>
<gene>
    <name evidence="2" type="ORF">SKAU_G00081300</name>
</gene>
<reference evidence="2" key="1">
    <citation type="journal article" date="2023" name="Science">
        <title>Genome structures resolve the early diversification of teleost fishes.</title>
        <authorList>
            <person name="Parey E."/>
            <person name="Louis A."/>
            <person name="Montfort J."/>
            <person name="Bouchez O."/>
            <person name="Roques C."/>
            <person name="Iampietro C."/>
            <person name="Lluch J."/>
            <person name="Castinel A."/>
            <person name="Donnadieu C."/>
            <person name="Desvignes T."/>
            <person name="Floi Bucao C."/>
            <person name="Jouanno E."/>
            <person name="Wen M."/>
            <person name="Mejri S."/>
            <person name="Dirks R."/>
            <person name="Jansen H."/>
            <person name="Henkel C."/>
            <person name="Chen W.J."/>
            <person name="Zahm M."/>
            <person name="Cabau C."/>
            <person name="Klopp C."/>
            <person name="Thompson A.W."/>
            <person name="Robinson-Rechavi M."/>
            <person name="Braasch I."/>
            <person name="Lecointre G."/>
            <person name="Bobe J."/>
            <person name="Postlethwait J.H."/>
            <person name="Berthelot C."/>
            <person name="Roest Crollius H."/>
            <person name="Guiguen Y."/>
        </authorList>
    </citation>
    <scope>NUCLEOTIDE SEQUENCE</scope>
    <source>
        <strain evidence="2">WJC10195</strain>
    </source>
</reference>
<evidence type="ECO:0000313" key="3">
    <source>
        <dbReference type="Proteomes" id="UP001152622"/>
    </source>
</evidence>